<evidence type="ECO:0000256" key="9">
    <source>
        <dbReference type="ARBA" id="ARBA00023136"/>
    </source>
</evidence>
<evidence type="ECO:0000256" key="5">
    <source>
        <dbReference type="ARBA" id="ARBA00022481"/>
    </source>
</evidence>
<evidence type="ECO:0000256" key="4">
    <source>
        <dbReference type="ARBA" id="ARBA00022475"/>
    </source>
</evidence>
<comment type="subcellular location">
    <subcellularLocation>
        <location evidence="1">Cell inner membrane</location>
        <topology evidence="1">Single-pass membrane protein</topology>
    </subcellularLocation>
</comment>
<dbReference type="Pfam" id="PF08334">
    <property type="entry name" value="T2SSG"/>
    <property type="match status" value="1"/>
</dbReference>
<dbReference type="EMBL" id="ARYM01000006">
    <property type="protein sequence ID" value="KCZ99269.1"/>
    <property type="molecule type" value="Genomic_DNA"/>
</dbReference>
<dbReference type="Proteomes" id="UP000027100">
    <property type="component" value="Unassembled WGS sequence"/>
</dbReference>
<evidence type="ECO:0000256" key="1">
    <source>
        <dbReference type="ARBA" id="ARBA00004377"/>
    </source>
</evidence>
<keyword evidence="5" id="KW-0488">Methylation</keyword>
<keyword evidence="9 11" id="KW-0472">Membrane</keyword>
<dbReference type="Gene3D" id="3.30.700.10">
    <property type="entry name" value="Glycoprotein, Type 4 Pilin"/>
    <property type="match status" value="1"/>
</dbReference>
<reference evidence="13 14" key="1">
    <citation type="journal article" date="2014" name="Antonie Van Leeuwenhoek">
        <title>Hyphomonas beringensis sp. nov. and Hyphomonas chukchiensis sp. nov., isolated from surface seawater of the Bering Sea and Chukchi Sea.</title>
        <authorList>
            <person name="Li C."/>
            <person name="Lai Q."/>
            <person name="Li G."/>
            <person name="Dong C."/>
            <person name="Wang J."/>
            <person name="Liao Y."/>
            <person name="Shao Z."/>
        </authorList>
    </citation>
    <scope>NUCLEOTIDE SEQUENCE [LARGE SCALE GENOMIC DNA]</scope>
    <source>
        <strain evidence="13 14">PS728</strain>
    </source>
</reference>
<dbReference type="PANTHER" id="PTHR30093">
    <property type="entry name" value="GENERAL SECRETION PATHWAY PROTEIN G"/>
    <property type="match status" value="1"/>
</dbReference>
<dbReference type="InterPro" id="IPR010054">
    <property type="entry name" value="Type2_sec_GspG"/>
</dbReference>
<protein>
    <recommendedName>
        <fullName evidence="3">Type II secretion system core protein G</fullName>
    </recommendedName>
</protein>
<sequence length="152" mass="16569">MPPETEANTEEKRRHQAGFSLVELMVVVFIMGLLATLIIVNVAPVGDRSRVTKAKADISNLENALEQYSLDLYTYPSTDQGLAALSSPPPGIDTTLYRPGGYIRRVQNDPWGNPYQYTFPGVRSGGRFDVFSFGADGKPGGEGNDADIGNWD</sequence>
<evidence type="ECO:0000313" key="14">
    <source>
        <dbReference type="Proteomes" id="UP000027100"/>
    </source>
</evidence>
<organism evidence="13 14">
    <name type="scientific">Hyphomonas polymorpha PS728</name>
    <dbReference type="NCBI Taxonomy" id="1280954"/>
    <lineage>
        <taxon>Bacteria</taxon>
        <taxon>Pseudomonadati</taxon>
        <taxon>Pseudomonadota</taxon>
        <taxon>Alphaproteobacteria</taxon>
        <taxon>Hyphomonadales</taxon>
        <taxon>Hyphomonadaceae</taxon>
        <taxon>Hyphomonas</taxon>
    </lineage>
</organism>
<name>A0A062VAB3_9PROT</name>
<feature type="region of interest" description="Disordered" evidence="10">
    <location>
        <begin position="133"/>
        <end position="152"/>
    </location>
</feature>
<dbReference type="InterPro" id="IPR013545">
    <property type="entry name" value="T2SS_protein-GspG_C"/>
</dbReference>
<gene>
    <name evidence="13" type="ORF">HPO_06858</name>
</gene>
<keyword evidence="6" id="KW-0997">Cell inner membrane</keyword>
<dbReference type="STRING" id="1280954.HPO_06858"/>
<evidence type="ECO:0000313" key="13">
    <source>
        <dbReference type="EMBL" id="KCZ99269.1"/>
    </source>
</evidence>
<dbReference type="Pfam" id="PF07963">
    <property type="entry name" value="N_methyl"/>
    <property type="match status" value="1"/>
</dbReference>
<keyword evidence="14" id="KW-1185">Reference proteome</keyword>
<keyword evidence="7 11" id="KW-0812">Transmembrane</keyword>
<evidence type="ECO:0000259" key="12">
    <source>
        <dbReference type="Pfam" id="PF08334"/>
    </source>
</evidence>
<dbReference type="InterPro" id="IPR045584">
    <property type="entry name" value="Pilin-like"/>
</dbReference>
<dbReference type="GO" id="GO:0005886">
    <property type="term" value="C:plasma membrane"/>
    <property type="evidence" value="ECO:0007669"/>
    <property type="project" value="UniProtKB-SubCell"/>
</dbReference>
<dbReference type="NCBIfam" id="TIGR02532">
    <property type="entry name" value="IV_pilin_GFxxxE"/>
    <property type="match status" value="1"/>
</dbReference>
<comment type="caution">
    <text evidence="13">The sequence shown here is derived from an EMBL/GenBank/DDBJ whole genome shotgun (WGS) entry which is preliminary data.</text>
</comment>
<dbReference type="GO" id="GO:0015628">
    <property type="term" value="P:protein secretion by the type II secretion system"/>
    <property type="evidence" value="ECO:0007669"/>
    <property type="project" value="InterPro"/>
</dbReference>
<evidence type="ECO:0000256" key="7">
    <source>
        <dbReference type="ARBA" id="ARBA00022692"/>
    </source>
</evidence>
<proteinExistence type="inferred from homology"/>
<dbReference type="OrthoDB" id="9795612at2"/>
<evidence type="ECO:0000256" key="10">
    <source>
        <dbReference type="SAM" id="MobiDB-lite"/>
    </source>
</evidence>
<feature type="domain" description="Type II secretion system protein GspG C-terminal" evidence="12">
    <location>
        <begin position="45"/>
        <end position="151"/>
    </location>
</feature>
<dbReference type="NCBIfam" id="TIGR01710">
    <property type="entry name" value="typeII_sec_gspG"/>
    <property type="match status" value="1"/>
</dbReference>
<comment type="similarity">
    <text evidence="2">Belongs to the GSP G family.</text>
</comment>
<dbReference type="InterPro" id="IPR012902">
    <property type="entry name" value="N_methyl_site"/>
</dbReference>
<evidence type="ECO:0000256" key="2">
    <source>
        <dbReference type="ARBA" id="ARBA00009984"/>
    </source>
</evidence>
<dbReference type="InterPro" id="IPR000983">
    <property type="entry name" value="Bac_GSPG_pilin"/>
</dbReference>
<evidence type="ECO:0000256" key="6">
    <source>
        <dbReference type="ARBA" id="ARBA00022519"/>
    </source>
</evidence>
<dbReference type="PRINTS" id="PR00813">
    <property type="entry name" value="BCTERIALGSPG"/>
</dbReference>
<dbReference type="PROSITE" id="PS00409">
    <property type="entry name" value="PROKAR_NTER_METHYL"/>
    <property type="match status" value="1"/>
</dbReference>
<dbReference type="RefSeq" id="WP_035596112.1">
    <property type="nucleotide sequence ID" value="NZ_ARYM01000006.1"/>
</dbReference>
<dbReference type="PANTHER" id="PTHR30093:SF44">
    <property type="entry name" value="TYPE II SECRETION SYSTEM CORE PROTEIN G"/>
    <property type="match status" value="1"/>
</dbReference>
<dbReference type="eggNOG" id="COG4968">
    <property type="taxonomic scope" value="Bacteria"/>
</dbReference>
<keyword evidence="8 11" id="KW-1133">Transmembrane helix</keyword>
<dbReference type="GO" id="GO:0015627">
    <property type="term" value="C:type II protein secretion system complex"/>
    <property type="evidence" value="ECO:0007669"/>
    <property type="project" value="InterPro"/>
</dbReference>
<evidence type="ECO:0000256" key="3">
    <source>
        <dbReference type="ARBA" id="ARBA00020042"/>
    </source>
</evidence>
<keyword evidence="4" id="KW-1003">Cell membrane</keyword>
<evidence type="ECO:0000256" key="8">
    <source>
        <dbReference type="ARBA" id="ARBA00022989"/>
    </source>
</evidence>
<feature type="transmembrane region" description="Helical" evidence="11">
    <location>
        <begin position="21"/>
        <end position="43"/>
    </location>
</feature>
<dbReference type="PATRIC" id="fig|1280954.3.peg.1390"/>
<evidence type="ECO:0000256" key="11">
    <source>
        <dbReference type="SAM" id="Phobius"/>
    </source>
</evidence>
<dbReference type="AlphaFoldDB" id="A0A062VAB3"/>
<dbReference type="SUPFAM" id="SSF54523">
    <property type="entry name" value="Pili subunits"/>
    <property type="match status" value="1"/>
</dbReference>
<accession>A0A062VAB3</accession>